<evidence type="ECO:0000256" key="2">
    <source>
        <dbReference type="ARBA" id="ARBA00022692"/>
    </source>
</evidence>
<evidence type="ECO:0000313" key="8">
    <source>
        <dbReference type="Proteomes" id="UP000824101"/>
    </source>
</evidence>
<sequence>MLFDYKLRNFNIRLLIYVLALCVIGVLVIRSAAAGSMEDSRVIRQMAGIGVGTLAALILSLIDYHRILNFSVVIYLGCVGLLAWVLMNGVLRGGATRWVVLPVIGQVQPSEFTKIGLIIFFAWFFDKYQEQINRLPVLGMAAVLFGVPILLILAEPNLSTSLIIIMMFAAMIFAAGLSYKWIFGVLAVLTPL</sequence>
<evidence type="ECO:0000256" key="6">
    <source>
        <dbReference type="SAM" id="Phobius"/>
    </source>
</evidence>
<reference evidence="7" key="2">
    <citation type="submission" date="2021-04" db="EMBL/GenBank/DDBJ databases">
        <authorList>
            <person name="Gilroy R."/>
        </authorList>
    </citation>
    <scope>NUCLEOTIDE SEQUENCE</scope>
    <source>
        <strain evidence="7">ChiBcec1-1093</strain>
    </source>
</reference>
<dbReference type="InterPro" id="IPR001182">
    <property type="entry name" value="FtsW/RodA"/>
</dbReference>
<keyword evidence="4 6" id="KW-1133">Transmembrane helix</keyword>
<comment type="caution">
    <text evidence="7">The sequence shown here is derived from an EMBL/GenBank/DDBJ whole genome shotgun (WGS) entry which is preliminary data.</text>
</comment>
<comment type="subcellular location">
    <subcellularLocation>
        <location evidence="1">Membrane</location>
        <topology evidence="1">Multi-pass membrane protein</topology>
    </subcellularLocation>
</comment>
<keyword evidence="5 6" id="KW-0472">Membrane</keyword>
<feature type="transmembrane region" description="Helical" evidence="6">
    <location>
        <begin position="107"/>
        <end position="125"/>
    </location>
</feature>
<dbReference type="PANTHER" id="PTHR30474">
    <property type="entry name" value="CELL CYCLE PROTEIN"/>
    <property type="match status" value="1"/>
</dbReference>
<dbReference type="EMBL" id="DXBC01000167">
    <property type="protein sequence ID" value="HIZ80209.1"/>
    <property type="molecule type" value="Genomic_DNA"/>
</dbReference>
<dbReference type="GO" id="GO:0051301">
    <property type="term" value="P:cell division"/>
    <property type="evidence" value="ECO:0007669"/>
    <property type="project" value="InterPro"/>
</dbReference>
<feature type="transmembrane region" description="Helical" evidence="6">
    <location>
        <begin position="137"/>
        <end position="154"/>
    </location>
</feature>
<feature type="transmembrane region" description="Helical" evidence="6">
    <location>
        <begin position="160"/>
        <end position="189"/>
    </location>
</feature>
<gene>
    <name evidence="7" type="ORF">IAA17_10525</name>
</gene>
<organism evidence="7 8">
    <name type="scientific">Candidatus Lachnoclostridium stercorigallinarum</name>
    <dbReference type="NCBI Taxonomy" id="2838634"/>
    <lineage>
        <taxon>Bacteria</taxon>
        <taxon>Bacillati</taxon>
        <taxon>Bacillota</taxon>
        <taxon>Clostridia</taxon>
        <taxon>Lachnospirales</taxon>
        <taxon>Lachnospiraceae</taxon>
    </lineage>
</organism>
<dbReference type="GO" id="GO:0015648">
    <property type="term" value="F:lipid-linked peptidoglycan transporter activity"/>
    <property type="evidence" value="ECO:0007669"/>
    <property type="project" value="TreeGrafter"/>
</dbReference>
<protein>
    <submittedName>
        <fullName evidence="7">FtsW/RodA/SpoVE family cell cycle protein</fullName>
    </submittedName>
</protein>
<accession>A0A9D2GIA3</accession>
<evidence type="ECO:0000313" key="7">
    <source>
        <dbReference type="EMBL" id="HIZ80209.1"/>
    </source>
</evidence>
<reference evidence="7" key="1">
    <citation type="journal article" date="2021" name="PeerJ">
        <title>Extensive microbial diversity within the chicken gut microbiome revealed by metagenomics and culture.</title>
        <authorList>
            <person name="Gilroy R."/>
            <person name="Ravi A."/>
            <person name="Getino M."/>
            <person name="Pursley I."/>
            <person name="Horton D.L."/>
            <person name="Alikhan N.F."/>
            <person name="Baker D."/>
            <person name="Gharbi K."/>
            <person name="Hall N."/>
            <person name="Watson M."/>
            <person name="Adriaenssens E.M."/>
            <person name="Foster-Nyarko E."/>
            <person name="Jarju S."/>
            <person name="Secka A."/>
            <person name="Antonio M."/>
            <person name="Oren A."/>
            <person name="Chaudhuri R.R."/>
            <person name="La Ragione R."/>
            <person name="Hildebrand F."/>
            <person name="Pallen M.J."/>
        </authorList>
    </citation>
    <scope>NUCLEOTIDE SEQUENCE</scope>
    <source>
        <strain evidence="7">ChiBcec1-1093</strain>
    </source>
</reference>
<keyword evidence="2 6" id="KW-0812">Transmembrane</keyword>
<feature type="transmembrane region" description="Helical" evidence="6">
    <location>
        <begin position="67"/>
        <end position="87"/>
    </location>
</feature>
<dbReference type="Proteomes" id="UP000824101">
    <property type="component" value="Unassembled WGS sequence"/>
</dbReference>
<proteinExistence type="predicted"/>
<feature type="non-terminal residue" evidence="7">
    <location>
        <position position="192"/>
    </location>
</feature>
<evidence type="ECO:0000256" key="4">
    <source>
        <dbReference type="ARBA" id="ARBA00022989"/>
    </source>
</evidence>
<feature type="transmembrane region" description="Helical" evidence="6">
    <location>
        <begin position="12"/>
        <end position="30"/>
    </location>
</feature>
<evidence type="ECO:0000256" key="5">
    <source>
        <dbReference type="ARBA" id="ARBA00023136"/>
    </source>
</evidence>
<feature type="transmembrane region" description="Helical" evidence="6">
    <location>
        <begin position="42"/>
        <end position="62"/>
    </location>
</feature>
<dbReference type="GO" id="GO:0032153">
    <property type="term" value="C:cell division site"/>
    <property type="evidence" value="ECO:0007669"/>
    <property type="project" value="TreeGrafter"/>
</dbReference>
<name>A0A9D2GIA3_9FIRM</name>
<dbReference type="AlphaFoldDB" id="A0A9D2GIA3"/>
<dbReference type="GO" id="GO:0005886">
    <property type="term" value="C:plasma membrane"/>
    <property type="evidence" value="ECO:0007669"/>
    <property type="project" value="TreeGrafter"/>
</dbReference>
<dbReference type="Pfam" id="PF01098">
    <property type="entry name" value="FTSW_RODA_SPOVE"/>
    <property type="match status" value="1"/>
</dbReference>
<evidence type="ECO:0000256" key="3">
    <source>
        <dbReference type="ARBA" id="ARBA00022960"/>
    </source>
</evidence>
<dbReference type="GO" id="GO:0008360">
    <property type="term" value="P:regulation of cell shape"/>
    <property type="evidence" value="ECO:0007669"/>
    <property type="project" value="UniProtKB-KW"/>
</dbReference>
<keyword evidence="3" id="KW-0133">Cell shape</keyword>
<dbReference type="PANTHER" id="PTHR30474:SF1">
    <property type="entry name" value="PEPTIDOGLYCAN GLYCOSYLTRANSFERASE MRDB"/>
    <property type="match status" value="1"/>
</dbReference>
<evidence type="ECO:0000256" key="1">
    <source>
        <dbReference type="ARBA" id="ARBA00004141"/>
    </source>
</evidence>